<feature type="region of interest" description="Disordered" evidence="4">
    <location>
        <begin position="289"/>
        <end position="348"/>
    </location>
</feature>
<dbReference type="SUPFAM" id="SSF47473">
    <property type="entry name" value="EF-hand"/>
    <property type="match status" value="2"/>
</dbReference>
<keyword evidence="1" id="KW-0479">Metal-binding</keyword>
<evidence type="ECO:0000256" key="4">
    <source>
        <dbReference type="SAM" id="MobiDB-lite"/>
    </source>
</evidence>
<dbReference type="RefSeq" id="XP_001026257.2">
    <property type="nucleotide sequence ID" value="XM_001026257.2"/>
</dbReference>
<proteinExistence type="predicted"/>
<feature type="region of interest" description="Disordered" evidence="4">
    <location>
        <begin position="594"/>
        <end position="628"/>
    </location>
</feature>
<dbReference type="EMBL" id="GG662313">
    <property type="protein sequence ID" value="EAS06012.2"/>
    <property type="molecule type" value="Genomic_DNA"/>
</dbReference>
<dbReference type="OrthoDB" id="304405at2759"/>
<feature type="compositionally biased region" description="Polar residues" evidence="4">
    <location>
        <begin position="328"/>
        <end position="348"/>
    </location>
</feature>
<dbReference type="InParanoid" id="I7MJ96"/>
<dbReference type="CDD" id="cd00051">
    <property type="entry name" value="EFh"/>
    <property type="match status" value="1"/>
</dbReference>
<reference evidence="7" key="1">
    <citation type="journal article" date="2006" name="PLoS Biol.">
        <title>Macronuclear genome sequence of the ciliate Tetrahymena thermophila, a model eukaryote.</title>
        <authorList>
            <person name="Eisen J.A."/>
            <person name="Coyne R.S."/>
            <person name="Wu M."/>
            <person name="Wu D."/>
            <person name="Thiagarajan M."/>
            <person name="Wortman J.R."/>
            <person name="Badger J.H."/>
            <person name="Ren Q."/>
            <person name="Amedeo P."/>
            <person name="Jones K.M."/>
            <person name="Tallon L.J."/>
            <person name="Delcher A.L."/>
            <person name="Salzberg S.L."/>
            <person name="Silva J.C."/>
            <person name="Haas B.J."/>
            <person name="Majoros W.H."/>
            <person name="Farzad M."/>
            <person name="Carlton J.M."/>
            <person name="Smith R.K. Jr."/>
            <person name="Garg J."/>
            <person name="Pearlman R.E."/>
            <person name="Karrer K.M."/>
            <person name="Sun L."/>
            <person name="Manning G."/>
            <person name="Elde N.C."/>
            <person name="Turkewitz A.P."/>
            <person name="Asai D.J."/>
            <person name="Wilkes D.E."/>
            <person name="Wang Y."/>
            <person name="Cai H."/>
            <person name="Collins K."/>
            <person name="Stewart B.A."/>
            <person name="Lee S.R."/>
            <person name="Wilamowska K."/>
            <person name="Weinberg Z."/>
            <person name="Ruzzo W.L."/>
            <person name="Wloga D."/>
            <person name="Gaertig J."/>
            <person name="Frankel J."/>
            <person name="Tsao C.-C."/>
            <person name="Gorovsky M.A."/>
            <person name="Keeling P.J."/>
            <person name="Waller R.F."/>
            <person name="Patron N.J."/>
            <person name="Cherry J.M."/>
            <person name="Stover N.A."/>
            <person name="Krieger C.J."/>
            <person name="del Toro C."/>
            <person name="Ryder H.F."/>
            <person name="Williamson S.C."/>
            <person name="Barbeau R.A."/>
            <person name="Hamilton E.P."/>
            <person name="Orias E."/>
        </authorList>
    </citation>
    <scope>NUCLEOTIDE SEQUENCE [LARGE SCALE GENOMIC DNA]</scope>
    <source>
        <strain evidence="7">SB210</strain>
    </source>
</reference>
<keyword evidence="3" id="KW-0106">Calcium</keyword>
<feature type="domain" description="EF-hand" evidence="5">
    <location>
        <begin position="70"/>
        <end position="105"/>
    </location>
</feature>
<feature type="compositionally biased region" description="Polar residues" evidence="4">
    <location>
        <begin position="289"/>
        <end position="304"/>
    </location>
</feature>
<dbReference type="PROSITE" id="PS00018">
    <property type="entry name" value="EF_HAND_1"/>
    <property type="match status" value="2"/>
</dbReference>
<dbReference type="InterPro" id="IPR011992">
    <property type="entry name" value="EF-hand-dom_pair"/>
</dbReference>
<keyword evidence="7" id="KW-1185">Reference proteome</keyword>
<name>I7MJ96_TETTS</name>
<dbReference type="KEGG" id="tet:TTHERM_00781010"/>
<protein>
    <submittedName>
        <fullName evidence="6">EF hand protein</fullName>
    </submittedName>
</protein>
<evidence type="ECO:0000256" key="1">
    <source>
        <dbReference type="ARBA" id="ARBA00022723"/>
    </source>
</evidence>
<feature type="compositionally biased region" description="Basic and acidic residues" evidence="4">
    <location>
        <begin position="596"/>
        <end position="606"/>
    </location>
</feature>
<evidence type="ECO:0000256" key="2">
    <source>
        <dbReference type="ARBA" id="ARBA00022737"/>
    </source>
</evidence>
<dbReference type="InterPro" id="IPR018247">
    <property type="entry name" value="EF_Hand_1_Ca_BS"/>
</dbReference>
<feature type="region of interest" description="Disordered" evidence="4">
    <location>
        <begin position="454"/>
        <end position="500"/>
    </location>
</feature>
<evidence type="ECO:0000259" key="5">
    <source>
        <dbReference type="PROSITE" id="PS50222"/>
    </source>
</evidence>
<gene>
    <name evidence="6" type="ORF">TTHERM_00781010</name>
</gene>
<accession>I7MJ96</accession>
<evidence type="ECO:0000256" key="3">
    <source>
        <dbReference type="ARBA" id="ARBA00022837"/>
    </source>
</evidence>
<dbReference type="Proteomes" id="UP000009168">
    <property type="component" value="Unassembled WGS sequence"/>
</dbReference>
<dbReference type="PANTHER" id="PTHR34524">
    <property type="entry name" value="CALCYPHOSIN"/>
    <property type="match status" value="1"/>
</dbReference>
<dbReference type="GeneID" id="7830731"/>
<dbReference type="Gene3D" id="1.10.238.10">
    <property type="entry name" value="EF-hand"/>
    <property type="match status" value="2"/>
</dbReference>
<evidence type="ECO:0000313" key="7">
    <source>
        <dbReference type="Proteomes" id="UP000009168"/>
    </source>
</evidence>
<dbReference type="InterPro" id="IPR002048">
    <property type="entry name" value="EF_hand_dom"/>
</dbReference>
<feature type="domain" description="EF-hand" evidence="5">
    <location>
        <begin position="879"/>
        <end position="914"/>
    </location>
</feature>
<organism evidence="6 7">
    <name type="scientific">Tetrahymena thermophila (strain SB210)</name>
    <dbReference type="NCBI Taxonomy" id="312017"/>
    <lineage>
        <taxon>Eukaryota</taxon>
        <taxon>Sar</taxon>
        <taxon>Alveolata</taxon>
        <taxon>Ciliophora</taxon>
        <taxon>Intramacronucleata</taxon>
        <taxon>Oligohymenophorea</taxon>
        <taxon>Hymenostomatida</taxon>
        <taxon>Tetrahymenina</taxon>
        <taxon>Tetrahymenidae</taxon>
        <taxon>Tetrahymena</taxon>
    </lineage>
</organism>
<feature type="region of interest" description="Disordered" evidence="4">
    <location>
        <begin position="644"/>
        <end position="663"/>
    </location>
</feature>
<dbReference type="eggNOG" id="KOG1838">
    <property type="taxonomic scope" value="Eukaryota"/>
</dbReference>
<feature type="compositionally biased region" description="Polar residues" evidence="4">
    <location>
        <begin position="473"/>
        <end position="497"/>
    </location>
</feature>
<dbReference type="PANTHER" id="PTHR34524:SF6">
    <property type="entry name" value="CALCYPHOSINE LIKE"/>
    <property type="match status" value="1"/>
</dbReference>
<dbReference type="GO" id="GO:0005509">
    <property type="term" value="F:calcium ion binding"/>
    <property type="evidence" value="ECO:0007669"/>
    <property type="project" value="InterPro"/>
</dbReference>
<feature type="compositionally biased region" description="Low complexity" evidence="4">
    <location>
        <begin position="457"/>
        <end position="466"/>
    </location>
</feature>
<dbReference type="InterPro" id="IPR051581">
    <property type="entry name" value="Ca-bind"/>
</dbReference>
<sequence length="914" mass="105411">MISQIQRQKLCDLILEIGKLEKKIEVVRQLLCEYPEFTPYSAFKRIDIRQVNEISSYDIRHFVQENNSTISITQCELFIKLFDKDGDKNLSYDEFLDAILPQDNPRLRQKVLQKEPIALLPGERLESEIEYTIIKLIDWESKGVQELEQEKYEFLGKGVNNISKFLQDCFYLIDVEKKGFFNDKQLESFFLHNSKVIFPEETQAFFRRLTYNCSTEVIQENDFIIGIDFAPYNRDRQSQTRARIQAPLLSFGINNIQQQNSLQQNQSIKTANFGQKTNVEGRSRIYSQDRQSFDNNLNHTTPTKTPIKGYYTQDFSSRGLRSNSNSNYKTQPNSKLRSSSITTPSQIKNNESNVGYDVLTYSTSSYKQNPYSVQPAATTSVKVIKPLEKDLGKVRVKEELERQHLMKKLAITNKPNSKVDQIATNSARIVSGKKVAKFALSNAETVDSFYQPSATYSGSKQNSSNLKQKKTTPLKQRQETSPNYQKSPIQKNSTSSMRKQKTEILENEDLEAKQIDQKQTLLQFKQDVRCKLATSKLNYERSLSPVKQINPNNINSKQNIINICLNNNSSIRNSSRNGRNGSGSKLSQSYILIENEPIRKSPEKKVPKNKKSNTQTSNNSILLSNNPQRNEEYIENSISYLKKSTLKKQQSSPNSNNSLSLSNQGEKDLYTRLNPSAATKTPQRSLKANISYHINSYLMAIINNNKNLEKIKQDLALKADFNLYDAFRLIDWQERGVITAYNIEMFLSSHKISATINEIILLIKRFDFLKHGALRFSDFSCALLSNQGEYKSLVERRQGSDIQQENIKHVFSRETMKLYTKLIVEYLSCEYQLEAIRQSISQDKRWDYEYCFDMINESQTGLITGLELKHFLEYQNYLPNERDISSILERFDKDEDNAISISEFVSEISPRSSA</sequence>
<dbReference type="AlphaFoldDB" id="I7MJ96"/>
<dbReference type="PROSITE" id="PS50222">
    <property type="entry name" value="EF_HAND_2"/>
    <property type="match status" value="2"/>
</dbReference>
<keyword evidence="2" id="KW-0677">Repeat</keyword>
<evidence type="ECO:0000313" key="6">
    <source>
        <dbReference type="EMBL" id="EAS06012.2"/>
    </source>
</evidence>
<dbReference type="Pfam" id="PF13499">
    <property type="entry name" value="EF-hand_7"/>
    <property type="match status" value="1"/>
</dbReference>